<keyword evidence="3" id="KW-1185">Reference proteome</keyword>
<dbReference type="EMBL" id="FQUO01000005">
    <property type="protein sequence ID" value="SHF16391.1"/>
    <property type="molecule type" value="Genomic_DNA"/>
</dbReference>
<dbReference type="InterPro" id="IPR045538">
    <property type="entry name" value="CIS_TMP"/>
</dbReference>
<accession>A0A1M4ZEG8</accession>
<feature type="region of interest" description="Disordered" evidence="1">
    <location>
        <begin position="226"/>
        <end position="245"/>
    </location>
</feature>
<gene>
    <name evidence="2" type="ORF">SAMN05444008_105194</name>
</gene>
<dbReference type="Pfam" id="PF19268">
    <property type="entry name" value="CIS_TMP"/>
    <property type="match status" value="1"/>
</dbReference>
<organism evidence="2 3">
    <name type="scientific">Cnuella takakiae</name>
    <dbReference type="NCBI Taxonomy" id="1302690"/>
    <lineage>
        <taxon>Bacteria</taxon>
        <taxon>Pseudomonadati</taxon>
        <taxon>Bacteroidota</taxon>
        <taxon>Chitinophagia</taxon>
        <taxon>Chitinophagales</taxon>
        <taxon>Chitinophagaceae</taxon>
        <taxon>Cnuella</taxon>
    </lineage>
</organism>
<reference evidence="2 3" key="1">
    <citation type="submission" date="2016-11" db="EMBL/GenBank/DDBJ databases">
        <authorList>
            <person name="Jaros S."/>
            <person name="Januszkiewicz K."/>
            <person name="Wedrychowicz H."/>
        </authorList>
    </citation>
    <scope>NUCLEOTIDE SEQUENCE [LARGE SCALE GENOMIC DNA]</scope>
    <source>
        <strain evidence="2 3">DSM 26897</strain>
    </source>
</reference>
<dbReference type="STRING" id="1302690.BUE76_21865"/>
<evidence type="ECO:0000313" key="3">
    <source>
        <dbReference type="Proteomes" id="UP000184368"/>
    </source>
</evidence>
<dbReference type="AlphaFoldDB" id="A0A1M4ZEG8"/>
<evidence type="ECO:0000313" key="2">
    <source>
        <dbReference type="EMBL" id="SHF16391.1"/>
    </source>
</evidence>
<dbReference type="RefSeq" id="WP_073041951.1">
    <property type="nucleotide sequence ID" value="NZ_FQUO01000005.1"/>
</dbReference>
<proteinExistence type="predicted"/>
<evidence type="ECO:0000256" key="1">
    <source>
        <dbReference type="SAM" id="MobiDB-lite"/>
    </source>
</evidence>
<sequence length="417" mass="46582">MASHAVHTIRLRLPAATYTEAVQRQTEGKHWVQHTLVPLLSHHLDSLTGTDEVILIERIELNLAGLPWELTEAEWREKLAAAVQPQRTSRNSQQGLLSQWLFYLAYGCFQTSAFIKSTRELEAYLLRYKEIFTAADWQVPHPPLSVAFLQRLILQANRPLAEWWLHRWLGLPLTTAPALYGALRQAVQTAPAKALAWCEAAATRLGDLQHLASLVAFLPGGANRLPEPLEAGHTQQPAPPHLPLEGGELPRHTLACAHAGLVLLLPFLAHYLEHCGLVEDKRFADAAMQATAVRALHYLTAGTAEEGEEALLLPKLLCGVQPGDFVLAEVSLPENIQMEGEALLQSVIEHWVALKQTSVQGLREAFLQRRGQLAVCTETYTLQVEESGVDILLNSLPWGFRHFRLPWMQATLITEWY</sequence>
<dbReference type="Proteomes" id="UP000184368">
    <property type="component" value="Unassembled WGS sequence"/>
</dbReference>
<protein>
    <submittedName>
        <fullName evidence="2">Uncharacterized protein</fullName>
    </submittedName>
</protein>
<name>A0A1M4ZEG8_9BACT</name>